<sequence>MLSDDLQARLVVKHPRSTKAAWDLLTEIVKDNKRSRTIALKAELRSLKLGDLRMDAYFRKIESIATILTSLGSPVSSEDVVNFSLEGLPDKYDHVCGIRHHRDTFPDLKIARSMLTTEEMRLKSKAHSLPMDSFSSSPMVLMAESGTTRRSSTPQVKSWRPCYNFARGSCRFGNGCKFVHDVNAKPRGDTHDTGNNTDALLLKLLGHLGINDTLEPNNSTVNNKSTTPPQHITITTLNVNPVAFHATASPTTIPPGLIYYVPSAQQLSPVPQPVNYVSVPPGFTYPSAQYLSLVQQISPVQPVGYRVLGPAQPA</sequence>
<evidence type="ECO:0000256" key="3">
    <source>
        <dbReference type="ARBA" id="ARBA00022833"/>
    </source>
</evidence>
<dbReference type="Pfam" id="PF00642">
    <property type="entry name" value="zf-CCCH"/>
    <property type="match status" value="1"/>
</dbReference>
<dbReference type="InterPro" id="IPR000571">
    <property type="entry name" value="Znf_CCCH"/>
</dbReference>
<dbReference type="PANTHER" id="PTHR47481:SF41">
    <property type="entry name" value="COPIA-LIKE POLYPROTEIN_RETROTRANSPOSON"/>
    <property type="match status" value="1"/>
</dbReference>
<dbReference type="EMBL" id="BQNB010009610">
    <property type="protein sequence ID" value="GJS65884.1"/>
    <property type="molecule type" value="Genomic_DNA"/>
</dbReference>
<dbReference type="GO" id="GO:0016301">
    <property type="term" value="F:kinase activity"/>
    <property type="evidence" value="ECO:0007669"/>
    <property type="project" value="UniProtKB-KW"/>
</dbReference>
<evidence type="ECO:0000313" key="6">
    <source>
        <dbReference type="EMBL" id="GJS65884.1"/>
    </source>
</evidence>
<evidence type="ECO:0000256" key="4">
    <source>
        <dbReference type="PROSITE-ProRule" id="PRU00723"/>
    </source>
</evidence>
<accession>A0ABQ4XKJ8</accession>
<gene>
    <name evidence="6" type="ORF">Tco_0680448</name>
</gene>
<dbReference type="SUPFAM" id="SSF90229">
    <property type="entry name" value="CCCH zinc finger"/>
    <property type="match status" value="1"/>
</dbReference>
<protein>
    <submittedName>
        <fullName evidence="6">Hybrid signal transduction histidine kinase M</fullName>
    </submittedName>
</protein>
<dbReference type="Gene3D" id="4.10.1000.10">
    <property type="entry name" value="Zinc finger, CCCH-type"/>
    <property type="match status" value="1"/>
</dbReference>
<dbReference type="PROSITE" id="PS50103">
    <property type="entry name" value="ZF_C3H1"/>
    <property type="match status" value="1"/>
</dbReference>
<name>A0ABQ4XKJ8_9ASTR</name>
<keyword evidence="6" id="KW-0808">Transferase</keyword>
<evidence type="ECO:0000256" key="2">
    <source>
        <dbReference type="ARBA" id="ARBA00022771"/>
    </source>
</evidence>
<evidence type="ECO:0000259" key="5">
    <source>
        <dbReference type="PROSITE" id="PS50103"/>
    </source>
</evidence>
<dbReference type="Pfam" id="PF14223">
    <property type="entry name" value="Retrotran_gag_2"/>
    <property type="match status" value="1"/>
</dbReference>
<reference evidence="6" key="2">
    <citation type="submission" date="2022-01" db="EMBL/GenBank/DDBJ databases">
        <authorList>
            <person name="Yamashiro T."/>
            <person name="Shiraishi A."/>
            <person name="Satake H."/>
            <person name="Nakayama K."/>
        </authorList>
    </citation>
    <scope>NUCLEOTIDE SEQUENCE</scope>
</reference>
<comment type="caution">
    <text evidence="6">The sequence shown here is derived from an EMBL/GenBank/DDBJ whole genome shotgun (WGS) entry which is preliminary data.</text>
</comment>
<dbReference type="PANTHER" id="PTHR47481">
    <property type="match status" value="1"/>
</dbReference>
<dbReference type="Proteomes" id="UP001151760">
    <property type="component" value="Unassembled WGS sequence"/>
</dbReference>
<dbReference type="InterPro" id="IPR036855">
    <property type="entry name" value="Znf_CCCH_sf"/>
</dbReference>
<dbReference type="SMART" id="SM00356">
    <property type="entry name" value="ZnF_C3H1"/>
    <property type="match status" value="1"/>
</dbReference>
<evidence type="ECO:0000313" key="7">
    <source>
        <dbReference type="Proteomes" id="UP001151760"/>
    </source>
</evidence>
<organism evidence="6 7">
    <name type="scientific">Tanacetum coccineum</name>
    <dbReference type="NCBI Taxonomy" id="301880"/>
    <lineage>
        <taxon>Eukaryota</taxon>
        <taxon>Viridiplantae</taxon>
        <taxon>Streptophyta</taxon>
        <taxon>Embryophyta</taxon>
        <taxon>Tracheophyta</taxon>
        <taxon>Spermatophyta</taxon>
        <taxon>Magnoliopsida</taxon>
        <taxon>eudicotyledons</taxon>
        <taxon>Gunneridae</taxon>
        <taxon>Pentapetalae</taxon>
        <taxon>asterids</taxon>
        <taxon>campanulids</taxon>
        <taxon>Asterales</taxon>
        <taxon>Asteraceae</taxon>
        <taxon>Asteroideae</taxon>
        <taxon>Anthemideae</taxon>
        <taxon>Anthemidinae</taxon>
        <taxon>Tanacetum</taxon>
    </lineage>
</organism>
<keyword evidence="1 4" id="KW-0479">Metal-binding</keyword>
<proteinExistence type="predicted"/>
<keyword evidence="3 4" id="KW-0862">Zinc</keyword>
<keyword evidence="6" id="KW-0418">Kinase</keyword>
<reference evidence="6" key="1">
    <citation type="journal article" date="2022" name="Int. J. Mol. Sci.">
        <title>Draft Genome of Tanacetum Coccineum: Genomic Comparison of Closely Related Tanacetum-Family Plants.</title>
        <authorList>
            <person name="Yamashiro T."/>
            <person name="Shiraishi A."/>
            <person name="Nakayama K."/>
            <person name="Satake H."/>
        </authorList>
    </citation>
    <scope>NUCLEOTIDE SEQUENCE</scope>
</reference>
<keyword evidence="2 4" id="KW-0863">Zinc-finger</keyword>
<feature type="domain" description="C3H1-type" evidence="5">
    <location>
        <begin position="157"/>
        <end position="183"/>
    </location>
</feature>
<feature type="zinc finger region" description="C3H1-type" evidence="4">
    <location>
        <begin position="157"/>
        <end position="183"/>
    </location>
</feature>
<evidence type="ECO:0000256" key="1">
    <source>
        <dbReference type="ARBA" id="ARBA00022723"/>
    </source>
</evidence>
<keyword evidence="7" id="KW-1185">Reference proteome</keyword>